<keyword evidence="4 8" id="KW-0812">Transmembrane</keyword>
<dbReference type="GO" id="GO:0015293">
    <property type="term" value="F:symporter activity"/>
    <property type="evidence" value="ECO:0007669"/>
    <property type="project" value="UniProtKB-KW"/>
</dbReference>
<proteinExistence type="inferred from homology"/>
<evidence type="ECO:0000256" key="3">
    <source>
        <dbReference type="ARBA" id="ARBA00022448"/>
    </source>
</evidence>
<evidence type="ECO:0000256" key="2">
    <source>
        <dbReference type="ARBA" id="ARBA00006459"/>
    </source>
</evidence>
<gene>
    <name evidence="9" type="ORF">NEZAVI_LOCUS13638</name>
</gene>
<dbReference type="Proteomes" id="UP001152798">
    <property type="component" value="Chromosome 6"/>
</dbReference>
<comment type="similarity">
    <text evidence="2">Belongs to the sodium:neurotransmitter symporter (SNF) (TC 2.A.22) family.</text>
</comment>
<evidence type="ECO:0000256" key="5">
    <source>
        <dbReference type="ARBA" id="ARBA00022847"/>
    </source>
</evidence>
<dbReference type="InterPro" id="IPR037272">
    <property type="entry name" value="SNS_sf"/>
</dbReference>
<dbReference type="SUPFAM" id="SSF161070">
    <property type="entry name" value="SNF-like"/>
    <property type="match status" value="1"/>
</dbReference>
<dbReference type="Pfam" id="PF00209">
    <property type="entry name" value="SNF"/>
    <property type="match status" value="1"/>
</dbReference>
<evidence type="ECO:0000313" key="10">
    <source>
        <dbReference type="Proteomes" id="UP001152798"/>
    </source>
</evidence>
<evidence type="ECO:0000256" key="1">
    <source>
        <dbReference type="ARBA" id="ARBA00004141"/>
    </source>
</evidence>
<dbReference type="InterPro" id="IPR000175">
    <property type="entry name" value="Na/ntran_symport"/>
</dbReference>
<dbReference type="GO" id="GO:0016020">
    <property type="term" value="C:membrane"/>
    <property type="evidence" value="ECO:0007669"/>
    <property type="project" value="UniProtKB-SubCell"/>
</dbReference>
<keyword evidence="5" id="KW-0769">Symport</keyword>
<evidence type="ECO:0000256" key="8">
    <source>
        <dbReference type="SAM" id="Phobius"/>
    </source>
</evidence>
<reference evidence="9" key="1">
    <citation type="submission" date="2022-01" db="EMBL/GenBank/DDBJ databases">
        <authorList>
            <person name="King R."/>
        </authorList>
    </citation>
    <scope>NUCLEOTIDE SEQUENCE</scope>
</reference>
<evidence type="ECO:0000313" key="9">
    <source>
        <dbReference type="EMBL" id="CAH1405414.1"/>
    </source>
</evidence>
<evidence type="ECO:0000256" key="4">
    <source>
        <dbReference type="ARBA" id="ARBA00022692"/>
    </source>
</evidence>
<feature type="non-terminal residue" evidence="9">
    <location>
        <position position="1"/>
    </location>
</feature>
<organism evidence="9 10">
    <name type="scientific">Nezara viridula</name>
    <name type="common">Southern green stink bug</name>
    <name type="synonym">Cimex viridulus</name>
    <dbReference type="NCBI Taxonomy" id="85310"/>
    <lineage>
        <taxon>Eukaryota</taxon>
        <taxon>Metazoa</taxon>
        <taxon>Ecdysozoa</taxon>
        <taxon>Arthropoda</taxon>
        <taxon>Hexapoda</taxon>
        <taxon>Insecta</taxon>
        <taxon>Pterygota</taxon>
        <taxon>Neoptera</taxon>
        <taxon>Paraneoptera</taxon>
        <taxon>Hemiptera</taxon>
        <taxon>Heteroptera</taxon>
        <taxon>Panheteroptera</taxon>
        <taxon>Pentatomomorpha</taxon>
        <taxon>Pentatomoidea</taxon>
        <taxon>Pentatomidae</taxon>
        <taxon>Pentatominae</taxon>
        <taxon>Nezara</taxon>
    </lineage>
</organism>
<dbReference type="AlphaFoldDB" id="A0A9P0MUE0"/>
<accession>A0A9P0MUE0</accession>
<keyword evidence="10" id="KW-1185">Reference proteome</keyword>
<name>A0A9P0MUE0_NEZVI</name>
<evidence type="ECO:0000256" key="6">
    <source>
        <dbReference type="ARBA" id="ARBA00022989"/>
    </source>
</evidence>
<dbReference type="EMBL" id="OV725082">
    <property type="protein sequence ID" value="CAH1405414.1"/>
    <property type="molecule type" value="Genomic_DNA"/>
</dbReference>
<protein>
    <submittedName>
        <fullName evidence="9">Uncharacterized protein</fullName>
    </submittedName>
</protein>
<keyword evidence="3" id="KW-0813">Transport</keyword>
<dbReference type="OrthoDB" id="6581954at2759"/>
<feature type="transmembrane region" description="Helical" evidence="8">
    <location>
        <begin position="61"/>
        <end position="83"/>
    </location>
</feature>
<sequence>FSSVGPGRSASGELAERVRPRTGHPLRGVRGGGRGLLDTIFVASLLSYEEMLEGEYVYPKWSINLGWALTASSLSCIPIYFFYKLYITKGTLWNRLVKIMKPEEYCCESRVISANYGTAGTHV</sequence>
<keyword evidence="7 8" id="KW-0472">Membrane</keyword>
<evidence type="ECO:0000256" key="7">
    <source>
        <dbReference type="ARBA" id="ARBA00023136"/>
    </source>
</evidence>
<keyword evidence="6 8" id="KW-1133">Transmembrane helix</keyword>
<comment type="subcellular location">
    <subcellularLocation>
        <location evidence="1">Membrane</location>
        <topology evidence="1">Multi-pass membrane protein</topology>
    </subcellularLocation>
</comment>